<organism evidence="2">
    <name type="scientific">uncultured spirochete</name>
    <dbReference type="NCBI Taxonomy" id="156406"/>
    <lineage>
        <taxon>Bacteria</taxon>
        <taxon>Pseudomonadati</taxon>
        <taxon>Spirochaetota</taxon>
        <taxon>Spirochaetia</taxon>
        <taxon>Spirochaetales</taxon>
        <taxon>environmental samples</taxon>
    </lineage>
</organism>
<dbReference type="Gene3D" id="3.10.129.10">
    <property type="entry name" value="Hotdog Thioesterase"/>
    <property type="match status" value="1"/>
</dbReference>
<gene>
    <name evidence="2" type="primary">fabZ</name>
    <name evidence="2" type="ORF">SPIROBIBN47_50048</name>
</gene>
<dbReference type="Pfam" id="PF07977">
    <property type="entry name" value="FabA"/>
    <property type="match status" value="1"/>
</dbReference>
<protein>
    <submittedName>
        <fullName evidence="2">3-hydroxyacyl-(Acyl-carrier-protein) dehydratase FabZ</fullName>
        <ecNumber evidence="2">4.2.1.59</ecNumber>
    </submittedName>
</protein>
<sequence>MNHIETYLPHRPPFLFVDDAHIEGETIIATHTFHDDDWFFKGHFPSFPIVPGVLLVESMAQAGGVGAKLMGIYPKSLFMFAKIKEARFKRPVRPGDTLKMEILNVRASSVFLHQKGVGKVGDEIAVEAEWISISSGVPE</sequence>
<dbReference type="GO" id="GO:0019171">
    <property type="term" value="F:(3R)-hydroxyacyl-[acyl-carrier-protein] dehydratase activity"/>
    <property type="evidence" value="ECO:0007669"/>
    <property type="project" value="UniProtKB-EC"/>
</dbReference>
<dbReference type="EMBL" id="FWDM01000037">
    <property type="protein sequence ID" value="SLM15551.1"/>
    <property type="molecule type" value="Genomic_DNA"/>
</dbReference>
<name>A0A3P3XLI7_9SPIR</name>
<dbReference type="PANTHER" id="PTHR30272">
    <property type="entry name" value="3-HYDROXYACYL-[ACYL-CARRIER-PROTEIN] DEHYDRATASE"/>
    <property type="match status" value="1"/>
</dbReference>
<dbReference type="InterPro" id="IPR029069">
    <property type="entry name" value="HotDog_dom_sf"/>
</dbReference>
<accession>A0A3P3XLI7</accession>
<evidence type="ECO:0000256" key="1">
    <source>
        <dbReference type="ARBA" id="ARBA00023239"/>
    </source>
</evidence>
<evidence type="ECO:0000313" key="2">
    <source>
        <dbReference type="EMBL" id="SLM15551.1"/>
    </source>
</evidence>
<dbReference type="AlphaFoldDB" id="A0A3P3XLI7"/>
<reference evidence="2" key="1">
    <citation type="submission" date="2017-02" db="EMBL/GenBank/DDBJ databases">
        <authorList>
            <person name="Regsiter A."/>
            <person name="William W."/>
        </authorList>
    </citation>
    <scope>NUCLEOTIDE SEQUENCE</scope>
    <source>
        <strain evidence="2">Bib</strain>
    </source>
</reference>
<dbReference type="NCBIfam" id="NF000582">
    <property type="entry name" value="PRK00006.1"/>
    <property type="match status" value="1"/>
</dbReference>
<dbReference type="EC" id="4.2.1.59" evidence="2"/>
<proteinExistence type="predicted"/>
<dbReference type="CDD" id="cd01288">
    <property type="entry name" value="FabZ"/>
    <property type="match status" value="1"/>
</dbReference>
<dbReference type="SUPFAM" id="SSF54637">
    <property type="entry name" value="Thioesterase/thiol ester dehydrase-isomerase"/>
    <property type="match status" value="1"/>
</dbReference>
<dbReference type="PANTHER" id="PTHR30272:SF1">
    <property type="entry name" value="3-HYDROXYACYL-[ACYL-CARRIER-PROTEIN] DEHYDRATASE"/>
    <property type="match status" value="1"/>
</dbReference>
<dbReference type="InterPro" id="IPR013114">
    <property type="entry name" value="FabA_FabZ"/>
</dbReference>
<keyword evidence="1 2" id="KW-0456">Lyase</keyword>